<evidence type="ECO:0000313" key="7">
    <source>
        <dbReference type="Proteomes" id="UP000756132"/>
    </source>
</evidence>
<dbReference type="PRINTS" id="PR00504">
    <property type="entry name" value="CHROMODOMAIN"/>
</dbReference>
<dbReference type="Gene3D" id="2.40.50.40">
    <property type="match status" value="2"/>
</dbReference>
<dbReference type="InterPro" id="IPR016197">
    <property type="entry name" value="Chromo-like_dom_sf"/>
</dbReference>
<keyword evidence="3" id="KW-0539">Nucleus</keyword>
<dbReference type="GO" id="GO:0000792">
    <property type="term" value="C:heterochromatin"/>
    <property type="evidence" value="ECO:0007669"/>
    <property type="project" value="UniProtKB-ARBA"/>
</dbReference>
<reference evidence="6" key="1">
    <citation type="submission" date="2021-12" db="EMBL/GenBank/DDBJ databases">
        <authorList>
            <person name="Zaccaron A."/>
            <person name="Stergiopoulos I."/>
        </authorList>
    </citation>
    <scope>NUCLEOTIDE SEQUENCE</scope>
    <source>
        <strain evidence="6">Race5_Kim</strain>
    </source>
</reference>
<dbReference type="SUPFAM" id="SSF54160">
    <property type="entry name" value="Chromo domain-like"/>
    <property type="match status" value="2"/>
</dbReference>
<name>A0A9Q8L7K8_PASFU</name>
<dbReference type="AlphaFoldDB" id="A0A9Q8L7K8"/>
<comment type="subunit">
    <text evidence="2">Component of the NuA4 histone acetyltransferase complex.</text>
</comment>
<evidence type="ECO:0000259" key="5">
    <source>
        <dbReference type="PROSITE" id="PS50013"/>
    </source>
</evidence>
<feature type="domain" description="Chromo" evidence="5">
    <location>
        <begin position="45"/>
        <end position="105"/>
    </location>
</feature>
<feature type="region of interest" description="Disordered" evidence="4">
    <location>
        <begin position="78"/>
        <end position="145"/>
    </location>
</feature>
<dbReference type="EMBL" id="CP090163">
    <property type="protein sequence ID" value="UJO12267.1"/>
    <property type="molecule type" value="Genomic_DNA"/>
</dbReference>
<dbReference type="OrthoDB" id="433924at2759"/>
<dbReference type="PANTHER" id="PTHR22812">
    <property type="entry name" value="CHROMOBOX PROTEIN"/>
    <property type="match status" value="1"/>
</dbReference>
<dbReference type="GO" id="GO:0005634">
    <property type="term" value="C:nucleus"/>
    <property type="evidence" value="ECO:0007669"/>
    <property type="project" value="UniProtKB-SubCell"/>
</dbReference>
<feature type="compositionally biased region" description="Acidic residues" evidence="4">
    <location>
        <begin position="1"/>
        <end position="14"/>
    </location>
</feature>
<evidence type="ECO:0000256" key="3">
    <source>
        <dbReference type="ARBA" id="ARBA00023242"/>
    </source>
</evidence>
<dbReference type="KEGG" id="ffu:CLAFUR5_01188"/>
<dbReference type="InterPro" id="IPR017984">
    <property type="entry name" value="Chromo_dom_subgr"/>
</dbReference>
<dbReference type="RefSeq" id="XP_047756633.1">
    <property type="nucleotide sequence ID" value="XM_047900336.1"/>
</dbReference>
<evidence type="ECO:0000313" key="6">
    <source>
        <dbReference type="EMBL" id="UJO12267.1"/>
    </source>
</evidence>
<gene>
    <name evidence="6" type="ORF">CLAFUR5_01188</name>
</gene>
<dbReference type="GeneID" id="71981066"/>
<dbReference type="PROSITE" id="PS00598">
    <property type="entry name" value="CHROMO_1"/>
    <property type="match status" value="1"/>
</dbReference>
<evidence type="ECO:0000256" key="1">
    <source>
        <dbReference type="ARBA" id="ARBA00004123"/>
    </source>
</evidence>
<dbReference type="SMART" id="SM00298">
    <property type="entry name" value="CHROMO"/>
    <property type="match status" value="1"/>
</dbReference>
<feature type="region of interest" description="Disordered" evidence="4">
    <location>
        <begin position="1"/>
        <end position="43"/>
    </location>
</feature>
<dbReference type="GO" id="GO:0006338">
    <property type="term" value="P:chromatin remodeling"/>
    <property type="evidence" value="ECO:0007669"/>
    <property type="project" value="UniProtKB-ARBA"/>
</dbReference>
<dbReference type="InterPro" id="IPR008251">
    <property type="entry name" value="Chromo_shadow_dom"/>
</dbReference>
<dbReference type="Pfam" id="PF00385">
    <property type="entry name" value="Chromo"/>
    <property type="match status" value="1"/>
</dbReference>
<dbReference type="InterPro" id="IPR000953">
    <property type="entry name" value="Chromo/chromo_shadow_dom"/>
</dbReference>
<comment type="subcellular location">
    <subcellularLocation>
        <location evidence="1">Nucleus</location>
    </subcellularLocation>
</comment>
<dbReference type="PROSITE" id="PS50013">
    <property type="entry name" value="CHROMO_2"/>
    <property type="match status" value="1"/>
</dbReference>
<dbReference type="InterPro" id="IPR051219">
    <property type="entry name" value="Heterochromatin_chromo-domain"/>
</dbReference>
<dbReference type="InterPro" id="IPR023780">
    <property type="entry name" value="Chromo_domain"/>
</dbReference>
<organism evidence="6 7">
    <name type="scientific">Passalora fulva</name>
    <name type="common">Tomato leaf mold</name>
    <name type="synonym">Cladosporium fulvum</name>
    <dbReference type="NCBI Taxonomy" id="5499"/>
    <lineage>
        <taxon>Eukaryota</taxon>
        <taxon>Fungi</taxon>
        <taxon>Dikarya</taxon>
        <taxon>Ascomycota</taxon>
        <taxon>Pezizomycotina</taxon>
        <taxon>Dothideomycetes</taxon>
        <taxon>Dothideomycetidae</taxon>
        <taxon>Mycosphaerellales</taxon>
        <taxon>Mycosphaerellaceae</taxon>
        <taxon>Fulvia</taxon>
    </lineage>
</organism>
<sequence length="223" mass="25128">MPSAVSDDESDIDIPDAIPAKKTTKADPVAEEEDDDAEEEGEDEYVVEKILKHKFVRGQTHYQVKWFGYDNDEDLTWEPKENLETAPEILEAYHQKVGGTPEPPNKKGGPAGKRKSEALDSPAPKKGRKSQTNGSAEWEPPLGSWEDHVTRVAAIVEDDVEPGVIKKGKTEPKDLSGLLEWDNGRKTQHNMQLLRTKCPQRLLDYYESHLLEPKLEQLADLDF</sequence>
<dbReference type="Proteomes" id="UP000756132">
    <property type="component" value="Chromosome 1"/>
</dbReference>
<accession>A0A9Q8L7K8</accession>
<evidence type="ECO:0000256" key="2">
    <source>
        <dbReference type="ARBA" id="ARBA00011353"/>
    </source>
</evidence>
<dbReference type="InterPro" id="IPR023779">
    <property type="entry name" value="Chromodomain_CS"/>
</dbReference>
<proteinExistence type="predicted"/>
<feature type="compositionally biased region" description="Acidic residues" evidence="4">
    <location>
        <begin position="29"/>
        <end position="43"/>
    </location>
</feature>
<dbReference type="CDD" id="cd00024">
    <property type="entry name" value="CD_CSD"/>
    <property type="match status" value="1"/>
</dbReference>
<keyword evidence="7" id="KW-1185">Reference proteome</keyword>
<reference evidence="6" key="2">
    <citation type="journal article" date="2022" name="Microb. Genom.">
        <title>A chromosome-scale genome assembly of the tomato pathogen Cladosporium fulvum reveals a compartmentalized genome architecture and the presence of a dispensable chromosome.</title>
        <authorList>
            <person name="Zaccaron A.Z."/>
            <person name="Chen L.H."/>
            <person name="Samaras A."/>
            <person name="Stergiopoulos I."/>
        </authorList>
    </citation>
    <scope>NUCLEOTIDE SEQUENCE</scope>
    <source>
        <strain evidence="6">Race5_Kim</strain>
    </source>
</reference>
<evidence type="ECO:0000256" key="4">
    <source>
        <dbReference type="SAM" id="MobiDB-lite"/>
    </source>
</evidence>
<dbReference type="Pfam" id="PF01393">
    <property type="entry name" value="Chromo_shadow"/>
    <property type="match status" value="1"/>
</dbReference>
<protein>
    <submittedName>
        <fullName evidence="6">Chromobox 5</fullName>
    </submittedName>
</protein>